<feature type="compositionally biased region" description="Basic residues" evidence="2">
    <location>
        <begin position="673"/>
        <end position="683"/>
    </location>
</feature>
<proteinExistence type="predicted"/>
<dbReference type="SMART" id="SM00147">
    <property type="entry name" value="RasGEF"/>
    <property type="match status" value="1"/>
</dbReference>
<evidence type="ECO:0000313" key="5">
    <source>
        <dbReference type="Proteomes" id="UP000242180"/>
    </source>
</evidence>
<feature type="region of interest" description="Disordered" evidence="2">
    <location>
        <begin position="430"/>
        <end position="789"/>
    </location>
</feature>
<feature type="compositionally biased region" description="Acidic residues" evidence="2">
    <location>
        <begin position="447"/>
        <end position="464"/>
    </location>
</feature>
<protein>
    <recommendedName>
        <fullName evidence="3">Ras-GEF domain-containing protein</fullName>
    </recommendedName>
</protein>
<dbReference type="PROSITE" id="PS50009">
    <property type="entry name" value="RASGEF_CAT"/>
    <property type="match status" value="1"/>
</dbReference>
<dbReference type="Proteomes" id="UP000242180">
    <property type="component" value="Unassembled WGS sequence"/>
</dbReference>
<feature type="compositionally biased region" description="Low complexity" evidence="2">
    <location>
        <begin position="510"/>
        <end position="533"/>
    </location>
</feature>
<dbReference type="InParanoid" id="A0A1X2HC44"/>
<feature type="compositionally biased region" description="Low complexity" evidence="2">
    <location>
        <begin position="691"/>
        <end position="703"/>
    </location>
</feature>
<keyword evidence="5" id="KW-1185">Reference proteome</keyword>
<keyword evidence="1" id="KW-0344">Guanine-nucleotide releasing factor</keyword>
<feature type="compositionally biased region" description="Acidic residues" evidence="2">
    <location>
        <begin position="745"/>
        <end position="755"/>
    </location>
</feature>
<dbReference type="STRING" id="13706.A0A1X2HC44"/>
<gene>
    <name evidence="4" type="ORF">BCR43DRAFT_491576</name>
</gene>
<dbReference type="OMA" id="WQGYALE"/>
<dbReference type="OrthoDB" id="10254377at2759"/>
<dbReference type="InterPro" id="IPR001895">
    <property type="entry name" value="RASGEF_cat_dom"/>
</dbReference>
<feature type="compositionally biased region" description="Basic and acidic residues" evidence="2">
    <location>
        <begin position="604"/>
        <end position="618"/>
    </location>
</feature>
<organism evidence="4 5">
    <name type="scientific">Syncephalastrum racemosum</name>
    <name type="common">Filamentous fungus</name>
    <dbReference type="NCBI Taxonomy" id="13706"/>
    <lineage>
        <taxon>Eukaryota</taxon>
        <taxon>Fungi</taxon>
        <taxon>Fungi incertae sedis</taxon>
        <taxon>Mucoromycota</taxon>
        <taxon>Mucoromycotina</taxon>
        <taxon>Mucoromycetes</taxon>
        <taxon>Mucorales</taxon>
        <taxon>Syncephalastraceae</taxon>
        <taxon>Syncephalastrum</taxon>
    </lineage>
</organism>
<accession>A0A1X2HC44</accession>
<dbReference type="InterPro" id="IPR036964">
    <property type="entry name" value="RASGEF_cat_dom_sf"/>
</dbReference>
<feature type="compositionally biased region" description="Basic and acidic residues" evidence="2">
    <location>
        <begin position="538"/>
        <end position="573"/>
    </location>
</feature>
<dbReference type="Pfam" id="PF00617">
    <property type="entry name" value="RasGEF"/>
    <property type="match status" value="1"/>
</dbReference>
<evidence type="ECO:0000256" key="2">
    <source>
        <dbReference type="SAM" id="MobiDB-lite"/>
    </source>
</evidence>
<feature type="domain" description="Ras-GEF" evidence="3">
    <location>
        <begin position="82"/>
        <end position="347"/>
    </location>
</feature>
<dbReference type="GO" id="GO:0005085">
    <property type="term" value="F:guanyl-nucleotide exchange factor activity"/>
    <property type="evidence" value="ECO:0007669"/>
    <property type="project" value="UniProtKB-KW"/>
</dbReference>
<feature type="region of interest" description="Disordered" evidence="2">
    <location>
        <begin position="819"/>
        <end position="876"/>
    </location>
</feature>
<name>A0A1X2HC44_SYNRA</name>
<dbReference type="GO" id="GO:0007264">
    <property type="term" value="P:small GTPase-mediated signal transduction"/>
    <property type="evidence" value="ECO:0007669"/>
    <property type="project" value="InterPro"/>
</dbReference>
<feature type="compositionally biased region" description="Acidic residues" evidence="2">
    <location>
        <begin position="719"/>
        <end position="729"/>
    </location>
</feature>
<evidence type="ECO:0000259" key="3">
    <source>
        <dbReference type="PROSITE" id="PS50009"/>
    </source>
</evidence>
<dbReference type="EMBL" id="MCGN01000005">
    <property type="protein sequence ID" value="ORY96369.1"/>
    <property type="molecule type" value="Genomic_DNA"/>
</dbReference>
<evidence type="ECO:0000313" key="4">
    <source>
        <dbReference type="EMBL" id="ORY96369.1"/>
    </source>
</evidence>
<feature type="compositionally biased region" description="Polar residues" evidence="2">
    <location>
        <begin position="855"/>
        <end position="876"/>
    </location>
</feature>
<evidence type="ECO:0000256" key="1">
    <source>
        <dbReference type="PROSITE-ProRule" id="PRU00168"/>
    </source>
</evidence>
<reference evidence="4 5" key="1">
    <citation type="submission" date="2016-07" db="EMBL/GenBank/DDBJ databases">
        <title>Pervasive Adenine N6-methylation of Active Genes in Fungi.</title>
        <authorList>
            <consortium name="DOE Joint Genome Institute"/>
            <person name="Mondo S.J."/>
            <person name="Dannebaum R.O."/>
            <person name="Kuo R.C."/>
            <person name="Labutti K."/>
            <person name="Haridas S."/>
            <person name="Kuo A."/>
            <person name="Salamov A."/>
            <person name="Ahrendt S.R."/>
            <person name="Lipzen A."/>
            <person name="Sullivan W."/>
            <person name="Andreopoulos W.B."/>
            <person name="Clum A."/>
            <person name="Lindquist E."/>
            <person name="Daum C."/>
            <person name="Ramamoorthy G.K."/>
            <person name="Gryganskyi A."/>
            <person name="Culley D."/>
            <person name="Magnuson J.K."/>
            <person name="James T.Y."/>
            <person name="O'Malley M.A."/>
            <person name="Stajich J.E."/>
            <person name="Spatafora J.W."/>
            <person name="Visel A."/>
            <person name="Grigoriev I.V."/>
        </authorList>
    </citation>
    <scope>NUCLEOTIDE SEQUENCE [LARGE SCALE GENOMIC DNA]</scope>
    <source>
        <strain evidence="4 5">NRRL 2496</strain>
    </source>
</reference>
<dbReference type="Gene3D" id="1.10.840.10">
    <property type="entry name" value="Ras guanine-nucleotide exchange factors catalytic domain"/>
    <property type="match status" value="1"/>
</dbReference>
<feature type="compositionally biased region" description="Pro residues" evidence="2">
    <location>
        <begin position="485"/>
        <end position="509"/>
    </location>
</feature>
<dbReference type="SUPFAM" id="SSF48366">
    <property type="entry name" value="Ras GEF"/>
    <property type="match status" value="1"/>
</dbReference>
<dbReference type="AlphaFoldDB" id="A0A1X2HC44"/>
<comment type="caution">
    <text evidence="4">The sequence shown here is derived from an EMBL/GenBank/DDBJ whole genome shotgun (WGS) entry which is preliminary data.</text>
</comment>
<feature type="compositionally biased region" description="Low complexity" evidence="2">
    <location>
        <begin position="628"/>
        <end position="638"/>
    </location>
</feature>
<dbReference type="InterPro" id="IPR023578">
    <property type="entry name" value="Ras_GEF_dom_sf"/>
</dbReference>
<sequence length="876" mass="97355">MATAAGGLPLVPLSPLTKASLLLEQALAEAKEKLAEAKRTDPQKPVTALRRLLEDTRVEANRLESIGRQIQSVQNATCFKWDPDLLARQIACVNAQLFSSATLQKNWLCQLDRRQTHLIHLVDFHRYLTHSIAHQLIYWAHLQNDNKAASQVQPNVHPKDNLIAHLVRVAYLQVHAYRDFSGFAAVMRALMLPEVRRLRKLWQSCSSRVRDMFRDLAQIMSPSNDHQAYHDMLWRKLQLFHTSSASTAGAMIAIPWVQPHMASIRSLVTAYTAGENEPHVMLDGAGSEIVLSAPGVRKLAMAVAVLDLCQRNTTNESADLVEELAQAVPKSSSNNNNKRLSTVTKPIHFDGLRSPVIPTPDLNSLAPGDRVLHHWLVSRVYLTKEQLIEESIEVEPLVPGEQLSCDRDEELEEQLERDMADADAALNMLKSAPPTAANSRRASITGETDDDDDDDDDNDNDEGDQSMFDIPAPKEPQTSLELKLPQPPSAAPIPSPAQAPSPAPTPAPAQAPVESTPSEPSVPEPVKAVPESESQAEDQQKTQKEQIEAKEMPEQPKEQAQEPQKDTKTERDAPAQTSTPVPLPEVPEQKPEPEVTEQNLQKVWADENKAAIENKEPHLNGQGKSIGSRSMATSHSSSTQENSAMSKQTKKSRLSPTAPEFVPTKGSSIHSSNHNHSHKHLIAPHHQPGEVPSSVVVSPASSVQDVRELAPLQNQPTLVEEEEEEDDPEEQWHGYPGVTPGMDNQGDDETVDSEEWNGYPSPPSQASSSKKTPRRASAQSDVSSEWKGYHAYKMEETWQMETELKVQEHDWQGYTLETLNEDELDSSTMMDGEFEKSRQARRQGGQDDPLESFKQRQLQQGFGRRVSSNWQPKFTS</sequence>